<evidence type="ECO:0000313" key="1">
    <source>
        <dbReference type="EMBL" id="MBB5283001.1"/>
    </source>
</evidence>
<name>A0A840TI67_9BACT</name>
<dbReference type="AlphaFoldDB" id="A0A840TI67"/>
<proteinExistence type="predicted"/>
<dbReference type="Proteomes" id="UP000557307">
    <property type="component" value="Unassembled WGS sequence"/>
</dbReference>
<reference evidence="1 2" key="1">
    <citation type="submission" date="2020-08" db="EMBL/GenBank/DDBJ databases">
        <title>Genomic Encyclopedia of Type Strains, Phase IV (KMG-IV): sequencing the most valuable type-strain genomes for metagenomic binning, comparative biology and taxonomic classification.</title>
        <authorList>
            <person name="Goeker M."/>
        </authorList>
    </citation>
    <scope>NUCLEOTIDE SEQUENCE [LARGE SCALE GENOMIC DNA]</scope>
    <source>
        <strain evidence="1 2">DSM 105074</strain>
    </source>
</reference>
<gene>
    <name evidence="1" type="ORF">HNQ92_001127</name>
</gene>
<dbReference type="EMBL" id="JACHGF010000002">
    <property type="protein sequence ID" value="MBB5283001.1"/>
    <property type="molecule type" value="Genomic_DNA"/>
</dbReference>
<keyword evidence="2" id="KW-1185">Reference proteome</keyword>
<evidence type="ECO:0000313" key="2">
    <source>
        <dbReference type="Proteomes" id="UP000557307"/>
    </source>
</evidence>
<comment type="caution">
    <text evidence="1">The sequence shown here is derived from an EMBL/GenBank/DDBJ whole genome shotgun (WGS) entry which is preliminary data.</text>
</comment>
<organism evidence="1 2">
    <name type="scientific">Rhabdobacter roseus</name>
    <dbReference type="NCBI Taxonomy" id="1655419"/>
    <lineage>
        <taxon>Bacteria</taxon>
        <taxon>Pseudomonadati</taxon>
        <taxon>Bacteroidota</taxon>
        <taxon>Cytophagia</taxon>
        <taxon>Cytophagales</taxon>
        <taxon>Cytophagaceae</taxon>
        <taxon>Rhabdobacter</taxon>
    </lineage>
</organism>
<sequence length="62" mass="7110">MFILQEILILNSMSKKSDKTTAVNSITGKTLSEMSWDEIRQLRGKRLSQQDLIKKIKNVKSS</sequence>
<accession>A0A840TI67</accession>
<protein>
    <submittedName>
        <fullName evidence="1">Uncharacterized protein</fullName>
    </submittedName>
</protein>